<keyword evidence="3" id="KW-1185">Reference proteome</keyword>
<comment type="caution">
    <text evidence="2">The sequence shown here is derived from an EMBL/GenBank/DDBJ whole genome shotgun (WGS) entry which is preliminary data.</text>
</comment>
<name>A0ABV9FHC4_9BACL</name>
<feature type="compositionally biased region" description="Basic and acidic residues" evidence="1">
    <location>
        <begin position="8"/>
        <end position="18"/>
    </location>
</feature>
<proteinExistence type="predicted"/>
<reference evidence="3" key="1">
    <citation type="journal article" date="2019" name="Int. J. Syst. Evol. Microbiol.">
        <title>The Global Catalogue of Microorganisms (GCM) 10K type strain sequencing project: providing services to taxonomists for standard genome sequencing and annotation.</title>
        <authorList>
            <consortium name="The Broad Institute Genomics Platform"/>
            <consortium name="The Broad Institute Genome Sequencing Center for Infectious Disease"/>
            <person name="Wu L."/>
            <person name="Ma J."/>
        </authorList>
    </citation>
    <scope>NUCLEOTIDE SEQUENCE [LARGE SCALE GENOMIC DNA]</scope>
    <source>
        <strain evidence="3">CCUG 49571</strain>
    </source>
</reference>
<accession>A0ABV9FHC4</accession>
<evidence type="ECO:0000313" key="3">
    <source>
        <dbReference type="Proteomes" id="UP001596028"/>
    </source>
</evidence>
<gene>
    <name evidence="2" type="ORF">ACFO3S_19445</name>
</gene>
<dbReference type="RefSeq" id="WP_378099502.1">
    <property type="nucleotide sequence ID" value="NZ_JBHSEP010000016.1"/>
</dbReference>
<dbReference type="InterPro" id="IPR025673">
    <property type="entry name" value="PCYCGC"/>
</dbReference>
<evidence type="ECO:0000313" key="2">
    <source>
        <dbReference type="EMBL" id="MFC4600430.1"/>
    </source>
</evidence>
<evidence type="ECO:0000256" key="1">
    <source>
        <dbReference type="SAM" id="MobiDB-lite"/>
    </source>
</evidence>
<dbReference type="EMBL" id="JBHSEP010000016">
    <property type="protein sequence ID" value="MFC4600430.1"/>
    <property type="molecule type" value="Genomic_DNA"/>
</dbReference>
<dbReference type="Pfam" id="PF13798">
    <property type="entry name" value="PCYCGC"/>
    <property type="match status" value="2"/>
</dbReference>
<sequence length="116" mass="12468">MACSLPLRQREGRQDDPSSHAAHTAHAANGDLREVTASAEELPAFLDEQPETVRPAYRIAGALDDTCSGCGVCVQIAVVTAQTKQQGKSDLDIRQYVDSYYQTGYAKPTDTPMPAA</sequence>
<dbReference type="Proteomes" id="UP001596028">
    <property type="component" value="Unassembled WGS sequence"/>
</dbReference>
<protein>
    <submittedName>
        <fullName evidence="2">PCYCGC motif-containing (Lipo)protein</fullName>
    </submittedName>
</protein>
<feature type="region of interest" description="Disordered" evidence="1">
    <location>
        <begin position="1"/>
        <end position="25"/>
    </location>
</feature>
<organism evidence="2 3">
    <name type="scientific">Cohnella hongkongensis</name>
    <dbReference type="NCBI Taxonomy" id="178337"/>
    <lineage>
        <taxon>Bacteria</taxon>
        <taxon>Bacillati</taxon>
        <taxon>Bacillota</taxon>
        <taxon>Bacilli</taxon>
        <taxon>Bacillales</taxon>
        <taxon>Paenibacillaceae</taxon>
        <taxon>Cohnella</taxon>
    </lineage>
</organism>